<dbReference type="AlphaFoldDB" id="A0A564YNN1"/>
<feature type="non-terminal residue" evidence="1">
    <location>
        <position position="1"/>
    </location>
</feature>
<organism evidence="1 2">
    <name type="scientific">Hymenolepis diminuta</name>
    <name type="common">Rat tapeworm</name>
    <dbReference type="NCBI Taxonomy" id="6216"/>
    <lineage>
        <taxon>Eukaryota</taxon>
        <taxon>Metazoa</taxon>
        <taxon>Spiralia</taxon>
        <taxon>Lophotrochozoa</taxon>
        <taxon>Platyhelminthes</taxon>
        <taxon>Cestoda</taxon>
        <taxon>Eucestoda</taxon>
        <taxon>Cyclophyllidea</taxon>
        <taxon>Hymenolepididae</taxon>
        <taxon>Hymenolepis</taxon>
    </lineage>
</organism>
<name>A0A564YNN1_HYMDI</name>
<keyword evidence="2" id="KW-1185">Reference proteome</keyword>
<dbReference type="EMBL" id="CABIJS010000310">
    <property type="protein sequence ID" value="VUZ48816.1"/>
    <property type="molecule type" value="Genomic_DNA"/>
</dbReference>
<evidence type="ECO:0000313" key="2">
    <source>
        <dbReference type="Proteomes" id="UP000321570"/>
    </source>
</evidence>
<proteinExistence type="predicted"/>
<protein>
    <submittedName>
        <fullName evidence="1">Uncharacterized protein</fullName>
    </submittedName>
</protein>
<evidence type="ECO:0000313" key="1">
    <source>
        <dbReference type="EMBL" id="VUZ48816.1"/>
    </source>
</evidence>
<reference evidence="1 2" key="1">
    <citation type="submission" date="2019-07" db="EMBL/GenBank/DDBJ databases">
        <authorList>
            <person name="Jastrzebski P J."/>
            <person name="Paukszto L."/>
            <person name="Jastrzebski P J."/>
        </authorList>
    </citation>
    <scope>NUCLEOTIDE SEQUENCE [LARGE SCALE GENOMIC DNA]</scope>
    <source>
        <strain evidence="1 2">WMS-il1</strain>
    </source>
</reference>
<dbReference type="Proteomes" id="UP000321570">
    <property type="component" value="Unassembled WGS sequence"/>
</dbReference>
<gene>
    <name evidence="1" type="ORF">WMSIL1_LOCUS8012</name>
</gene>
<sequence>LGYDFDIEYRNTTKFGQADCLSHLICNWKYADKETNIPNLTVEDDTQLLLFYAAQKLSIIVSDIKNATAKDLVLKKTMKYICIR</sequence>
<accession>A0A564YNN1</accession>